<dbReference type="PANTHER" id="PTHR43236">
    <property type="entry name" value="ANTITOXIN HIGA1"/>
    <property type="match status" value="1"/>
</dbReference>
<proteinExistence type="inferred from homology"/>
<dbReference type="Proteomes" id="UP001501710">
    <property type="component" value="Unassembled WGS sequence"/>
</dbReference>
<organism evidence="3 4">
    <name type="scientific">Actinomadura meridiana</name>
    <dbReference type="NCBI Taxonomy" id="559626"/>
    <lineage>
        <taxon>Bacteria</taxon>
        <taxon>Bacillati</taxon>
        <taxon>Actinomycetota</taxon>
        <taxon>Actinomycetes</taxon>
        <taxon>Streptosporangiales</taxon>
        <taxon>Thermomonosporaceae</taxon>
        <taxon>Actinomadura</taxon>
    </lineage>
</organism>
<reference evidence="4" key="1">
    <citation type="journal article" date="2019" name="Int. J. Syst. Evol. Microbiol.">
        <title>The Global Catalogue of Microorganisms (GCM) 10K type strain sequencing project: providing services to taxonomists for standard genome sequencing and annotation.</title>
        <authorList>
            <consortium name="The Broad Institute Genomics Platform"/>
            <consortium name="The Broad Institute Genome Sequencing Center for Infectious Disease"/>
            <person name="Wu L."/>
            <person name="Ma J."/>
        </authorList>
    </citation>
    <scope>NUCLEOTIDE SEQUENCE [LARGE SCALE GENOMIC DNA]</scope>
    <source>
        <strain evidence="4">JCM 17440</strain>
    </source>
</reference>
<dbReference type="CDD" id="cd00093">
    <property type="entry name" value="HTH_XRE"/>
    <property type="match status" value="1"/>
</dbReference>
<dbReference type="InterPro" id="IPR052345">
    <property type="entry name" value="Rad_response_metalloprotease"/>
</dbReference>
<evidence type="ECO:0000313" key="4">
    <source>
        <dbReference type="Proteomes" id="UP001501710"/>
    </source>
</evidence>
<accession>A0ABP8CRJ1</accession>
<evidence type="ECO:0000256" key="1">
    <source>
        <dbReference type="ARBA" id="ARBA00007227"/>
    </source>
</evidence>
<feature type="domain" description="HTH cro/C1-type" evidence="2">
    <location>
        <begin position="12"/>
        <end position="72"/>
    </location>
</feature>
<dbReference type="RefSeq" id="WP_344907891.1">
    <property type="nucleotide sequence ID" value="NZ_BAABAS010000033.1"/>
</dbReference>
<sequence length="357" mass="39107">MSEEMVADAGMLVLARESRGMTQTALAKRMTNVAGEPVSQGYVSKAESGRLTVSGERLARYGQALRYPADILCMSAKVDGVGIGLVHHRKKARLGAQALRQIHALLSMGRLHSRRLLATDSSHRFEHVPINDLDSPEDAARTVRRKWNMPPGPVADLVEVIENAGGLVLLQDLSTRDLDAASQWDGDEEPLFFLNAHAPGDRFRFSLAHELAHVVMHPVPGASADQEREADRFASELLMPAADIRVELTGSIDLNRLAALKQRWRVSMAALARRALTLSAISEWQYRNLMIEMSALGYRTKEPGEVPRETPQRMKNAAARLVDQRGIDHAAAVVGVIPDDLRHLLGAAPDASGVAHR</sequence>
<protein>
    <submittedName>
        <fullName evidence="3">ImmA/IrrE family metallo-endopeptidase</fullName>
    </submittedName>
</protein>
<dbReference type="Gene3D" id="1.10.10.2910">
    <property type="match status" value="1"/>
</dbReference>
<dbReference type="InterPro" id="IPR010359">
    <property type="entry name" value="IrrE_HExxH"/>
</dbReference>
<dbReference type="InterPro" id="IPR010982">
    <property type="entry name" value="Lambda_DNA-bd_dom_sf"/>
</dbReference>
<dbReference type="Pfam" id="PF06114">
    <property type="entry name" value="Peptidase_M78"/>
    <property type="match status" value="1"/>
</dbReference>
<comment type="similarity">
    <text evidence="1">Belongs to the short-chain fatty acyl-CoA assimilation regulator (ScfR) family.</text>
</comment>
<dbReference type="PROSITE" id="PS50943">
    <property type="entry name" value="HTH_CROC1"/>
    <property type="match status" value="1"/>
</dbReference>
<dbReference type="InterPro" id="IPR001387">
    <property type="entry name" value="Cro/C1-type_HTH"/>
</dbReference>
<keyword evidence="4" id="KW-1185">Reference proteome</keyword>
<dbReference type="Gene3D" id="1.10.260.40">
    <property type="entry name" value="lambda repressor-like DNA-binding domains"/>
    <property type="match status" value="1"/>
</dbReference>
<gene>
    <name evidence="3" type="ORF">GCM10022254_75490</name>
</gene>
<comment type="caution">
    <text evidence="3">The sequence shown here is derived from an EMBL/GenBank/DDBJ whole genome shotgun (WGS) entry which is preliminary data.</text>
</comment>
<dbReference type="PANTHER" id="PTHR43236:SF1">
    <property type="entry name" value="BLL7220 PROTEIN"/>
    <property type="match status" value="1"/>
</dbReference>
<evidence type="ECO:0000259" key="2">
    <source>
        <dbReference type="PROSITE" id="PS50943"/>
    </source>
</evidence>
<dbReference type="Pfam" id="PF01381">
    <property type="entry name" value="HTH_3"/>
    <property type="match status" value="1"/>
</dbReference>
<dbReference type="EMBL" id="BAABAS010000033">
    <property type="protein sequence ID" value="GAA4242450.1"/>
    <property type="molecule type" value="Genomic_DNA"/>
</dbReference>
<name>A0ABP8CRJ1_9ACTN</name>
<dbReference type="SMART" id="SM00530">
    <property type="entry name" value="HTH_XRE"/>
    <property type="match status" value="1"/>
</dbReference>
<evidence type="ECO:0000313" key="3">
    <source>
        <dbReference type="EMBL" id="GAA4242450.1"/>
    </source>
</evidence>
<dbReference type="SUPFAM" id="SSF47413">
    <property type="entry name" value="lambda repressor-like DNA-binding domains"/>
    <property type="match status" value="1"/>
</dbReference>